<comment type="caution">
    <text evidence="7">The sequence shown here is derived from an EMBL/GenBank/DDBJ whole genome shotgun (WGS) entry which is preliminary data.</text>
</comment>
<proteinExistence type="inferred from homology"/>
<organism evidence="7 8">
    <name type="scientific">Arabidopsis thaliana x Arabidopsis arenosa</name>
    <dbReference type="NCBI Taxonomy" id="1240361"/>
    <lineage>
        <taxon>Eukaryota</taxon>
        <taxon>Viridiplantae</taxon>
        <taxon>Streptophyta</taxon>
        <taxon>Embryophyta</taxon>
        <taxon>Tracheophyta</taxon>
        <taxon>Spermatophyta</taxon>
        <taxon>Magnoliopsida</taxon>
        <taxon>eudicotyledons</taxon>
        <taxon>Gunneridae</taxon>
        <taxon>Pentapetalae</taxon>
        <taxon>rosids</taxon>
        <taxon>malvids</taxon>
        <taxon>Brassicales</taxon>
        <taxon>Brassicaceae</taxon>
        <taxon>Camelineae</taxon>
        <taxon>Arabidopsis</taxon>
    </lineage>
</organism>
<name>A0A8T2ASF7_9BRAS</name>
<comment type="subcellular location">
    <subcellularLocation>
        <location evidence="1 6">Secreted</location>
    </subcellularLocation>
</comment>
<reference evidence="7 8" key="1">
    <citation type="submission" date="2020-12" db="EMBL/GenBank/DDBJ databases">
        <title>Concerted genomic and epigenomic changes stabilize Arabidopsis allopolyploids.</title>
        <authorList>
            <person name="Chen Z."/>
        </authorList>
    </citation>
    <scope>NUCLEOTIDE SEQUENCE [LARGE SCALE GENOMIC DNA]</scope>
    <source>
        <strain evidence="7">Allo738</strain>
        <tissue evidence="7">Leaf</tissue>
    </source>
</reference>
<sequence length="152" mass="17372">MGSLAELVALVIIMCTSVTMSLAQNPMAPTSSENPNTTVVIYNDLEGSWPMSYHCISRDVDFGIRRMPSGGSWSFEFRPSAAGDTIFLCSFAWRLAYRYFRIYIQERDQESAMFGCKRCEWKIREGGPCQLNKRTGKFDHCPPWDSQLFENN</sequence>
<dbReference type="AlphaFoldDB" id="A0A8T2ASF7"/>
<dbReference type="PANTHER" id="PTHR31232:SF31">
    <property type="entry name" value="PLANT SELF-INCOMPATIBILITY PROTEIN S1 FAMILY PROTEIN-RELATED"/>
    <property type="match status" value="1"/>
</dbReference>
<dbReference type="GO" id="GO:0005576">
    <property type="term" value="C:extracellular region"/>
    <property type="evidence" value="ECO:0007669"/>
    <property type="project" value="UniProtKB-SubCell"/>
</dbReference>
<evidence type="ECO:0000256" key="5">
    <source>
        <dbReference type="ARBA" id="ARBA00022729"/>
    </source>
</evidence>
<accession>A0A8T2ASF7</accession>
<evidence type="ECO:0000256" key="2">
    <source>
        <dbReference type="ARBA" id="ARBA00005581"/>
    </source>
</evidence>
<keyword evidence="3 6" id="KW-0713">Self-incompatibility</keyword>
<evidence type="ECO:0000256" key="6">
    <source>
        <dbReference type="RuleBase" id="RU367044"/>
    </source>
</evidence>
<evidence type="ECO:0000256" key="4">
    <source>
        <dbReference type="ARBA" id="ARBA00022525"/>
    </source>
</evidence>
<dbReference type="InterPro" id="IPR010264">
    <property type="entry name" value="Self-incomp_S1"/>
</dbReference>
<dbReference type="Pfam" id="PF05938">
    <property type="entry name" value="Self-incomp_S1"/>
    <property type="match status" value="1"/>
</dbReference>
<dbReference type="EMBL" id="JAEFBK010000008">
    <property type="protein sequence ID" value="KAG7577550.1"/>
    <property type="molecule type" value="Genomic_DNA"/>
</dbReference>
<keyword evidence="5 6" id="KW-0732">Signal</keyword>
<evidence type="ECO:0000256" key="1">
    <source>
        <dbReference type="ARBA" id="ARBA00004613"/>
    </source>
</evidence>
<protein>
    <recommendedName>
        <fullName evidence="6">S-protein homolog</fullName>
    </recommendedName>
</protein>
<keyword evidence="4 6" id="KW-0964">Secreted</keyword>
<feature type="signal peptide" evidence="6">
    <location>
        <begin position="1"/>
        <end position="23"/>
    </location>
</feature>
<evidence type="ECO:0000313" key="7">
    <source>
        <dbReference type="EMBL" id="KAG7577550.1"/>
    </source>
</evidence>
<dbReference type="GO" id="GO:0060320">
    <property type="term" value="P:rejection of self pollen"/>
    <property type="evidence" value="ECO:0007669"/>
    <property type="project" value="UniProtKB-KW"/>
</dbReference>
<evidence type="ECO:0000313" key="8">
    <source>
        <dbReference type="Proteomes" id="UP000694240"/>
    </source>
</evidence>
<feature type="chain" id="PRO_5035959475" description="S-protein homolog" evidence="6">
    <location>
        <begin position="24"/>
        <end position="152"/>
    </location>
</feature>
<keyword evidence="8" id="KW-1185">Reference proteome</keyword>
<dbReference type="PANTHER" id="PTHR31232">
    <property type="match status" value="1"/>
</dbReference>
<evidence type="ECO:0000256" key="3">
    <source>
        <dbReference type="ARBA" id="ARBA00022471"/>
    </source>
</evidence>
<gene>
    <name evidence="7" type="ORF">ISN45_Aa03g018190</name>
</gene>
<comment type="similarity">
    <text evidence="2 6">Belongs to the plant self-incompatibility (S1) protein family.</text>
</comment>
<dbReference type="Proteomes" id="UP000694240">
    <property type="component" value="Chromosome 8"/>
</dbReference>